<evidence type="ECO:0000256" key="8">
    <source>
        <dbReference type="ARBA" id="ARBA00030724"/>
    </source>
</evidence>
<evidence type="ECO:0000256" key="2">
    <source>
        <dbReference type="ARBA" id="ARBA00011068"/>
    </source>
</evidence>
<evidence type="ECO:0000256" key="11">
    <source>
        <dbReference type="ARBA" id="ARBA00046015"/>
    </source>
</evidence>
<dbReference type="AlphaFoldDB" id="A0A8C7EQ65"/>
<proteinExistence type="inferred from homology"/>
<feature type="region of interest" description="Disordered" evidence="13">
    <location>
        <begin position="202"/>
        <end position="252"/>
    </location>
</feature>
<feature type="compositionally biased region" description="Basic and acidic residues" evidence="13">
    <location>
        <begin position="238"/>
        <end position="252"/>
    </location>
</feature>
<dbReference type="GO" id="GO:0006909">
    <property type="term" value="P:phagocytosis"/>
    <property type="evidence" value="ECO:0007669"/>
    <property type="project" value="Ensembl"/>
</dbReference>
<dbReference type="GO" id="GO:0005783">
    <property type="term" value="C:endoplasmic reticulum"/>
    <property type="evidence" value="ECO:0007669"/>
    <property type="project" value="UniProtKB-SubCell"/>
</dbReference>
<dbReference type="Pfam" id="PF10185">
    <property type="entry name" value="Mesd"/>
    <property type="match status" value="1"/>
</dbReference>
<comment type="function">
    <text evidence="11">Chaperone specifically assisting the folding of beta-propeller/EGF modules within the family of low-density lipoprotein receptors (LDLRs). Acts as a modulator of the Wnt pathway through chaperoning the coreceptors of the canonical Wnt pathway, LRP5 and LRP6, to the plasma membrane. Essential for specification of embryonic polarity and mesoderm induction. Plays an essential role in neuromuscular junction (NMJ) formation by promoting cell-surface expression of LRP4. May regulate phagocytosis of apoptotic retinal pigment epithelium (RPE) cells.</text>
</comment>
<dbReference type="GeneTree" id="ENSGT00390000000993"/>
<dbReference type="GO" id="GO:0001503">
    <property type="term" value="P:ossification"/>
    <property type="evidence" value="ECO:0007669"/>
    <property type="project" value="Ensembl"/>
</dbReference>
<reference evidence="14" key="2">
    <citation type="submission" date="2025-09" db="UniProtKB">
        <authorList>
            <consortium name="Ensembl"/>
        </authorList>
    </citation>
    <scope>IDENTIFICATION</scope>
</reference>
<evidence type="ECO:0000256" key="6">
    <source>
        <dbReference type="ARBA" id="ARBA00022824"/>
    </source>
</evidence>
<dbReference type="GO" id="GO:0042802">
    <property type="term" value="F:identical protein binding"/>
    <property type="evidence" value="ECO:0007669"/>
    <property type="project" value="Ensembl"/>
</dbReference>
<comment type="similarity">
    <text evidence="2">Belongs to the MESD family.</text>
</comment>
<dbReference type="InterPro" id="IPR019330">
    <property type="entry name" value="MESD"/>
</dbReference>
<evidence type="ECO:0000256" key="12">
    <source>
        <dbReference type="ARBA" id="ARBA00047137"/>
    </source>
</evidence>
<feature type="compositionally biased region" description="Basic and acidic residues" evidence="13">
    <location>
        <begin position="211"/>
        <end position="227"/>
    </location>
</feature>
<dbReference type="Ensembl" id="ENSNVIT00000017782.1">
    <property type="protein sequence ID" value="ENSNVIP00000015229.1"/>
    <property type="gene ID" value="ENSNVIG00000011951.1"/>
</dbReference>
<evidence type="ECO:0000256" key="3">
    <source>
        <dbReference type="ARBA" id="ARBA00022290"/>
    </source>
</evidence>
<dbReference type="GO" id="GO:0016055">
    <property type="term" value="P:Wnt signaling pathway"/>
    <property type="evidence" value="ECO:0007669"/>
    <property type="project" value="UniProtKB-KW"/>
</dbReference>
<evidence type="ECO:0000313" key="14">
    <source>
        <dbReference type="Ensembl" id="ENSNVIP00000015229.1"/>
    </source>
</evidence>
<accession>A0A8C7EQ65</accession>
<dbReference type="PANTHER" id="PTHR17600:SF2">
    <property type="entry name" value="LRP CHAPERONE MESD"/>
    <property type="match status" value="1"/>
</dbReference>
<evidence type="ECO:0000256" key="9">
    <source>
        <dbReference type="ARBA" id="ARBA00032329"/>
    </source>
</evidence>
<dbReference type="FunFam" id="3.30.70.260:FF:000031">
    <property type="entry name" value="LDLR chaperone MESD"/>
    <property type="match status" value="1"/>
</dbReference>
<dbReference type="GO" id="GO:0072659">
    <property type="term" value="P:protein localization to plasma membrane"/>
    <property type="evidence" value="ECO:0007669"/>
    <property type="project" value="Ensembl"/>
</dbReference>
<evidence type="ECO:0000256" key="10">
    <source>
        <dbReference type="ARBA" id="ARBA00033472"/>
    </source>
</evidence>
<dbReference type="GO" id="GO:0050750">
    <property type="term" value="F:low-density lipoprotein particle receptor binding"/>
    <property type="evidence" value="ECO:0007669"/>
    <property type="project" value="Ensembl"/>
</dbReference>
<name>A0A8C7EQ65_NEOVI</name>
<dbReference type="GO" id="GO:1904395">
    <property type="term" value="P:positive regulation of skeletal muscle acetylcholine-gated channel clustering"/>
    <property type="evidence" value="ECO:0007669"/>
    <property type="project" value="Ensembl"/>
</dbReference>
<comment type="subunit">
    <text evidence="12">Monomer. Interacts with LRP5; the interaction prevents LRP5 from forming aggregates and chaperones LRP6 to the plasma membrane. Interacts with LRP6; the interaction prevents LRP6 from forming aggregates and chaperones LRP6 to the plasma membrane. Interacts with LRP4; the interaction promotes glycosylation of LRP4 and its cell-surface expression.</text>
</comment>
<dbReference type="Gene3D" id="3.30.70.260">
    <property type="match status" value="1"/>
</dbReference>
<protein>
    <recommendedName>
        <fullName evidence="3">LRP chaperone MESD</fullName>
    </recommendedName>
    <alternativeName>
        <fullName evidence="10">LDLR chaperone MESD</fullName>
    </alternativeName>
    <alternativeName>
        <fullName evidence="8">Mesoderm development candidate 2</fullName>
    </alternativeName>
    <alternativeName>
        <fullName evidence="9">Mesoderm development protein</fullName>
    </alternativeName>
</protein>
<keyword evidence="15" id="KW-1185">Reference proteome</keyword>
<comment type="subcellular location">
    <subcellularLocation>
        <location evidence="1">Endoplasmic reticulum</location>
    </subcellularLocation>
</comment>
<keyword evidence="6" id="KW-0256">Endoplasmic reticulum</keyword>
<keyword evidence="4" id="KW-0879">Wnt signaling pathway</keyword>
<dbReference type="GO" id="GO:0044183">
    <property type="term" value="F:protein folding chaperone"/>
    <property type="evidence" value="ECO:0007669"/>
    <property type="project" value="Ensembl"/>
</dbReference>
<keyword evidence="5" id="KW-0732">Signal</keyword>
<dbReference type="GO" id="GO:0005886">
    <property type="term" value="C:plasma membrane"/>
    <property type="evidence" value="ECO:0007669"/>
    <property type="project" value="Ensembl"/>
</dbReference>
<evidence type="ECO:0000256" key="5">
    <source>
        <dbReference type="ARBA" id="ARBA00022729"/>
    </source>
</evidence>
<dbReference type="Proteomes" id="UP000694425">
    <property type="component" value="Unplaced"/>
</dbReference>
<evidence type="ECO:0000256" key="13">
    <source>
        <dbReference type="SAM" id="MobiDB-lite"/>
    </source>
</evidence>
<reference evidence="14" key="1">
    <citation type="submission" date="2025-08" db="UniProtKB">
        <authorList>
            <consortium name="Ensembl"/>
        </authorList>
    </citation>
    <scope>IDENTIFICATION</scope>
</reference>
<organism evidence="14 15">
    <name type="scientific">Neovison vison</name>
    <name type="common">American mink</name>
    <name type="synonym">Mustela vison</name>
    <dbReference type="NCBI Taxonomy" id="452646"/>
    <lineage>
        <taxon>Eukaryota</taxon>
        <taxon>Metazoa</taxon>
        <taxon>Chordata</taxon>
        <taxon>Craniata</taxon>
        <taxon>Vertebrata</taxon>
        <taxon>Euteleostomi</taxon>
        <taxon>Mammalia</taxon>
        <taxon>Eutheria</taxon>
        <taxon>Laurasiatheria</taxon>
        <taxon>Carnivora</taxon>
        <taxon>Caniformia</taxon>
        <taxon>Musteloidea</taxon>
        <taxon>Mustelidae</taxon>
        <taxon>Mustelinae</taxon>
        <taxon>Neogale</taxon>
    </lineage>
</organism>
<evidence type="ECO:0000256" key="1">
    <source>
        <dbReference type="ARBA" id="ARBA00004240"/>
    </source>
</evidence>
<keyword evidence="7" id="KW-0143">Chaperone</keyword>
<sequence>MEERRRDCFPLGWSFFVSFGNLCTERCFTRRTVQPFKAHISVAFSWGRAAVTCLKCRTLSSPQKQNLVSLPRPRISQPCRQPKAATNLSSASDHARALLFSPSAPIDFSQIDPGKPESILKMTKKGKTLMMFVTVSGSPTEKETEEITSLWQGSLFNANYDVQRFIVGSDRAIFMLRDGSYAWEIKDFLVSQDRCADVTLEGQVYPGRGGGSKEKNKTKQEKGKKQQEGAPKSRASKAAKEDNRAGSKREEL</sequence>
<dbReference type="GO" id="GO:0034394">
    <property type="term" value="P:protein localization to cell surface"/>
    <property type="evidence" value="ECO:0007669"/>
    <property type="project" value="Ensembl"/>
</dbReference>
<evidence type="ECO:0000256" key="4">
    <source>
        <dbReference type="ARBA" id="ARBA00022687"/>
    </source>
</evidence>
<evidence type="ECO:0000256" key="7">
    <source>
        <dbReference type="ARBA" id="ARBA00023186"/>
    </source>
</evidence>
<dbReference type="PANTHER" id="PTHR17600">
    <property type="entry name" value="MESODERM DEVELOPMENT CANDIDATE 2"/>
    <property type="match status" value="1"/>
</dbReference>
<evidence type="ECO:0000313" key="15">
    <source>
        <dbReference type="Proteomes" id="UP000694425"/>
    </source>
</evidence>
<dbReference type="GO" id="GO:0030177">
    <property type="term" value="P:positive regulation of Wnt signaling pathway"/>
    <property type="evidence" value="ECO:0007669"/>
    <property type="project" value="Ensembl"/>
</dbReference>